<dbReference type="Proteomes" id="UP001230188">
    <property type="component" value="Unassembled WGS sequence"/>
</dbReference>
<keyword evidence="5 8" id="KW-1133">Transmembrane helix</keyword>
<feature type="transmembrane region" description="Helical" evidence="8">
    <location>
        <begin position="50"/>
        <end position="73"/>
    </location>
</feature>
<dbReference type="GO" id="GO:0022857">
    <property type="term" value="F:transmembrane transporter activity"/>
    <property type="evidence" value="ECO:0007669"/>
    <property type="project" value="InterPro"/>
</dbReference>
<dbReference type="InterPro" id="IPR020846">
    <property type="entry name" value="MFS_dom"/>
</dbReference>
<dbReference type="InterPro" id="IPR036259">
    <property type="entry name" value="MFS_trans_sf"/>
</dbReference>
<evidence type="ECO:0000256" key="1">
    <source>
        <dbReference type="ARBA" id="ARBA00004651"/>
    </source>
</evidence>
<dbReference type="Gene3D" id="1.20.1250.20">
    <property type="entry name" value="MFS general substrate transporter like domains"/>
    <property type="match status" value="2"/>
</dbReference>
<name>A0AAD7UG43_9STRA</name>
<dbReference type="InterPro" id="IPR011701">
    <property type="entry name" value="MFS"/>
</dbReference>
<gene>
    <name evidence="10" type="ORF">CTAYLR_006674</name>
</gene>
<dbReference type="PANTHER" id="PTHR23517">
    <property type="entry name" value="RESISTANCE PROTEIN MDTM, PUTATIVE-RELATED-RELATED"/>
    <property type="match status" value="1"/>
</dbReference>
<dbReference type="PROSITE" id="PS50850">
    <property type="entry name" value="MFS"/>
    <property type="match status" value="1"/>
</dbReference>
<feature type="transmembrane region" description="Helical" evidence="8">
    <location>
        <begin position="117"/>
        <end position="142"/>
    </location>
</feature>
<keyword evidence="4 8" id="KW-0812">Transmembrane</keyword>
<sequence>MRCAVIFVAGAAVTALAPPPRSFVRRRVVVCSSSSSSSSSSNKEGEVEWIPFGLLMSAQLVLYTGVGAVIPAIPLYASAIGLSSASSGVVIAAPAAAMVAVSRVAGRAADAGRKRPMMWGMGLIAVADYGTAVAGDFATLGASRVLLGIGRSVSEAGERGMLADMANRVPALRGRALAAQQTIAALGIAIGARVGGVVTEEFGIRANFLCVSVAALCALALYAPLPETAPKVVATINSDDRVWPRLLGDDRWRALCACECGVRFGFAAKIASVPLLAARLYDGSPAAAGLVLSIAAISGLVAAPVGGLLIDRAGARATALGSGLVAGLALVLVPTACGAGGSDAFTALVALWSAAVAVQGPALTAIAQLLAGADDDVATTLALPRAFADATYVVAPFLLGLIADAYAKEVPGLDCAFAGLATLLGASALLVLGDSLSRANGLARPPPSRDNDAAASSRRR</sequence>
<organism evidence="10 11">
    <name type="scientific">Chrysophaeum taylorii</name>
    <dbReference type="NCBI Taxonomy" id="2483200"/>
    <lineage>
        <taxon>Eukaryota</taxon>
        <taxon>Sar</taxon>
        <taxon>Stramenopiles</taxon>
        <taxon>Ochrophyta</taxon>
        <taxon>Pelagophyceae</taxon>
        <taxon>Pelagomonadales</taxon>
        <taxon>Pelagomonadaceae</taxon>
        <taxon>Chrysophaeum</taxon>
    </lineage>
</organism>
<evidence type="ECO:0000313" key="10">
    <source>
        <dbReference type="EMBL" id="KAJ8603094.1"/>
    </source>
</evidence>
<keyword evidence="6 8" id="KW-0472">Membrane</keyword>
<feature type="transmembrane region" description="Helical" evidence="8">
    <location>
        <begin position="286"/>
        <end position="310"/>
    </location>
</feature>
<evidence type="ECO:0000256" key="4">
    <source>
        <dbReference type="ARBA" id="ARBA00022692"/>
    </source>
</evidence>
<dbReference type="InterPro" id="IPR050171">
    <property type="entry name" value="MFS_Transporters"/>
</dbReference>
<keyword evidence="11" id="KW-1185">Reference proteome</keyword>
<reference evidence="10" key="1">
    <citation type="submission" date="2023-01" db="EMBL/GenBank/DDBJ databases">
        <title>Metagenome sequencing of chrysophaentin producing Chrysophaeum taylorii.</title>
        <authorList>
            <person name="Davison J."/>
            <person name="Bewley C."/>
        </authorList>
    </citation>
    <scope>NUCLEOTIDE SEQUENCE</scope>
    <source>
        <strain evidence="10">NIES-1699</strain>
    </source>
</reference>
<feature type="transmembrane region" description="Helical" evidence="8">
    <location>
        <begin position="347"/>
        <end position="370"/>
    </location>
</feature>
<dbReference type="GO" id="GO:0005886">
    <property type="term" value="C:plasma membrane"/>
    <property type="evidence" value="ECO:0007669"/>
    <property type="project" value="UniProtKB-SubCell"/>
</dbReference>
<evidence type="ECO:0000256" key="8">
    <source>
        <dbReference type="SAM" id="Phobius"/>
    </source>
</evidence>
<feature type="region of interest" description="Disordered" evidence="7">
    <location>
        <begin position="440"/>
        <end position="460"/>
    </location>
</feature>
<accession>A0AAD7UG43</accession>
<keyword evidence="2" id="KW-0813">Transport</keyword>
<evidence type="ECO:0000256" key="5">
    <source>
        <dbReference type="ARBA" id="ARBA00022989"/>
    </source>
</evidence>
<feature type="transmembrane region" description="Helical" evidence="8">
    <location>
        <begin position="317"/>
        <end position="341"/>
    </location>
</feature>
<feature type="domain" description="Major facilitator superfamily (MFS) profile" evidence="9">
    <location>
        <begin position="51"/>
        <end position="439"/>
    </location>
</feature>
<evidence type="ECO:0000256" key="3">
    <source>
        <dbReference type="ARBA" id="ARBA00022475"/>
    </source>
</evidence>
<evidence type="ECO:0000256" key="6">
    <source>
        <dbReference type="ARBA" id="ARBA00023136"/>
    </source>
</evidence>
<evidence type="ECO:0000256" key="7">
    <source>
        <dbReference type="SAM" id="MobiDB-lite"/>
    </source>
</evidence>
<feature type="transmembrane region" description="Helical" evidence="8">
    <location>
        <begin position="415"/>
        <end position="432"/>
    </location>
</feature>
<dbReference type="EMBL" id="JAQMWT010000361">
    <property type="protein sequence ID" value="KAJ8603094.1"/>
    <property type="molecule type" value="Genomic_DNA"/>
</dbReference>
<feature type="transmembrane region" description="Helical" evidence="8">
    <location>
        <begin position="206"/>
        <end position="225"/>
    </location>
</feature>
<dbReference type="AlphaFoldDB" id="A0AAD7UG43"/>
<dbReference type="Pfam" id="PF07690">
    <property type="entry name" value="MFS_1"/>
    <property type="match status" value="2"/>
</dbReference>
<evidence type="ECO:0000313" key="11">
    <source>
        <dbReference type="Proteomes" id="UP001230188"/>
    </source>
</evidence>
<feature type="transmembrane region" description="Helical" evidence="8">
    <location>
        <begin position="85"/>
        <end position="105"/>
    </location>
</feature>
<evidence type="ECO:0000259" key="9">
    <source>
        <dbReference type="PROSITE" id="PS50850"/>
    </source>
</evidence>
<proteinExistence type="predicted"/>
<keyword evidence="3" id="KW-1003">Cell membrane</keyword>
<comment type="caution">
    <text evidence="10">The sequence shown here is derived from an EMBL/GenBank/DDBJ whole genome shotgun (WGS) entry which is preliminary data.</text>
</comment>
<dbReference type="SUPFAM" id="SSF103473">
    <property type="entry name" value="MFS general substrate transporter"/>
    <property type="match status" value="1"/>
</dbReference>
<protein>
    <recommendedName>
        <fullName evidence="9">Major facilitator superfamily (MFS) profile domain-containing protein</fullName>
    </recommendedName>
</protein>
<comment type="subcellular location">
    <subcellularLocation>
        <location evidence="1">Cell membrane</location>
        <topology evidence="1">Multi-pass membrane protein</topology>
    </subcellularLocation>
</comment>
<evidence type="ECO:0000256" key="2">
    <source>
        <dbReference type="ARBA" id="ARBA00022448"/>
    </source>
</evidence>
<feature type="transmembrane region" description="Helical" evidence="8">
    <location>
        <begin position="382"/>
        <end position="403"/>
    </location>
</feature>